<organism evidence="3 4">
    <name type="scientific">Zophobas morio</name>
    <dbReference type="NCBI Taxonomy" id="2755281"/>
    <lineage>
        <taxon>Eukaryota</taxon>
        <taxon>Metazoa</taxon>
        <taxon>Ecdysozoa</taxon>
        <taxon>Arthropoda</taxon>
        <taxon>Hexapoda</taxon>
        <taxon>Insecta</taxon>
        <taxon>Pterygota</taxon>
        <taxon>Neoptera</taxon>
        <taxon>Endopterygota</taxon>
        <taxon>Coleoptera</taxon>
        <taxon>Polyphaga</taxon>
        <taxon>Cucujiformia</taxon>
        <taxon>Tenebrionidae</taxon>
        <taxon>Zophobas</taxon>
    </lineage>
</organism>
<dbReference type="AlphaFoldDB" id="A0AA38I8P6"/>
<reference evidence="3" key="1">
    <citation type="journal article" date="2023" name="G3 (Bethesda)">
        <title>Whole genome assemblies of Zophobas morio and Tenebrio molitor.</title>
        <authorList>
            <person name="Kaur S."/>
            <person name="Stinson S.A."/>
            <person name="diCenzo G.C."/>
        </authorList>
    </citation>
    <scope>NUCLEOTIDE SEQUENCE</scope>
    <source>
        <strain evidence="3">QUZm001</strain>
    </source>
</reference>
<evidence type="ECO:0008006" key="5">
    <source>
        <dbReference type="Google" id="ProtNLM"/>
    </source>
</evidence>
<comment type="caution">
    <text evidence="3">The sequence shown here is derived from an EMBL/GenBank/DDBJ whole genome shotgun (WGS) entry which is preliminary data.</text>
</comment>
<sequence length="388" mass="43959">MDLTPPHDLKPLQDRKPPRNLHSTPVTHFSRKRKLDETLDLTASPKFSSTLNESLITDLKDICLVGSLPSTPEKQRSLLGKAVSSPIQESRKILYSSIKIVKPERERRVGLIRSRHVPSNNQLLNRILNINVIMDVVFKYLSGGDLYRFSLVSQSFHKALEKNANAFQRYMVYRANYKDNKENYVITPPGSPEKCDSPPRTSSENLNKFIRIAKCLNRSQSLTRCRKCDGVAVVENDISQCQNVVACGLIYCLRCSSASETGAKDFKDACGHAILRPKLGNMSNHMEDSSFFNFSNQDSGFYSENESPPKVRRNLFSTSTETPKALTINNKNKSRVVVTYKKKETISYVPVVPNKEHIRIPMDGDSPPRYQYAVGSKESKKNLKRLTR</sequence>
<evidence type="ECO:0000313" key="4">
    <source>
        <dbReference type="Proteomes" id="UP001168821"/>
    </source>
</evidence>
<feature type="region of interest" description="Disordered" evidence="1">
    <location>
        <begin position="1"/>
        <end position="29"/>
    </location>
</feature>
<protein>
    <recommendedName>
        <fullName evidence="5">F-box only protein 5</fullName>
    </recommendedName>
</protein>
<keyword evidence="4" id="KW-1185">Reference proteome</keyword>
<evidence type="ECO:0000256" key="1">
    <source>
        <dbReference type="SAM" id="MobiDB-lite"/>
    </source>
</evidence>
<name>A0AA38I8P6_9CUCU</name>
<evidence type="ECO:0000313" key="3">
    <source>
        <dbReference type="EMBL" id="KAJ3653113.1"/>
    </source>
</evidence>
<feature type="region of interest" description="Disordered" evidence="1">
    <location>
        <begin position="361"/>
        <end position="388"/>
    </location>
</feature>
<proteinExistence type="predicted"/>
<feature type="compositionally biased region" description="Basic and acidic residues" evidence="1">
    <location>
        <begin position="1"/>
        <end position="17"/>
    </location>
</feature>
<dbReference type="EMBL" id="JALNTZ010000005">
    <property type="protein sequence ID" value="KAJ3650680.1"/>
    <property type="molecule type" value="Genomic_DNA"/>
</dbReference>
<evidence type="ECO:0000313" key="2">
    <source>
        <dbReference type="EMBL" id="KAJ3650680.1"/>
    </source>
</evidence>
<dbReference type="EMBL" id="JALNTZ010000005">
    <property type="protein sequence ID" value="KAJ3653113.1"/>
    <property type="molecule type" value="Genomic_DNA"/>
</dbReference>
<gene>
    <name evidence="2" type="ORF">Zmor_016763</name>
    <name evidence="3" type="ORF">Zmor_019030</name>
</gene>
<accession>A0AA38I8P6</accession>
<dbReference type="Proteomes" id="UP001168821">
    <property type="component" value="Unassembled WGS sequence"/>
</dbReference>